<dbReference type="SMART" id="SM00342">
    <property type="entry name" value="HTH_ARAC"/>
    <property type="match status" value="1"/>
</dbReference>
<dbReference type="STRING" id="279058.LT85_4205"/>
<dbReference type="SUPFAM" id="SSF55136">
    <property type="entry name" value="Probable bacterial effector-binding domain"/>
    <property type="match status" value="1"/>
</dbReference>
<dbReference type="InterPro" id="IPR029442">
    <property type="entry name" value="GyrI-like"/>
</dbReference>
<keyword evidence="2" id="KW-0238">DNA-binding</keyword>
<dbReference type="PROSITE" id="PS01124">
    <property type="entry name" value="HTH_ARAC_FAMILY_2"/>
    <property type="match status" value="1"/>
</dbReference>
<evidence type="ECO:0000313" key="5">
    <source>
        <dbReference type="EMBL" id="AIY43363.1"/>
    </source>
</evidence>
<gene>
    <name evidence="5" type="ORF">LT85_4205</name>
</gene>
<dbReference type="Pfam" id="PF12833">
    <property type="entry name" value="HTH_18"/>
    <property type="match status" value="1"/>
</dbReference>
<dbReference type="AlphaFoldDB" id="A0A0A1FF34"/>
<evidence type="ECO:0000259" key="4">
    <source>
        <dbReference type="PROSITE" id="PS01124"/>
    </source>
</evidence>
<dbReference type="GO" id="GO:0003700">
    <property type="term" value="F:DNA-binding transcription factor activity"/>
    <property type="evidence" value="ECO:0007669"/>
    <property type="project" value="InterPro"/>
</dbReference>
<dbReference type="PANTHER" id="PTHR40055">
    <property type="entry name" value="TRANSCRIPTIONAL REGULATOR YGIV-RELATED"/>
    <property type="match status" value="1"/>
</dbReference>
<dbReference type="HOGENOM" id="CLU_000445_81_1_4"/>
<dbReference type="InterPro" id="IPR050908">
    <property type="entry name" value="SmbC-like"/>
</dbReference>
<dbReference type="InterPro" id="IPR011256">
    <property type="entry name" value="Reg_factor_effector_dom_sf"/>
</dbReference>
<dbReference type="InterPro" id="IPR018062">
    <property type="entry name" value="HTH_AraC-typ_CS"/>
</dbReference>
<dbReference type="InterPro" id="IPR009057">
    <property type="entry name" value="Homeodomain-like_sf"/>
</dbReference>
<dbReference type="PANTHER" id="PTHR40055:SF1">
    <property type="entry name" value="TRANSCRIPTIONAL REGULATOR YGIV-RELATED"/>
    <property type="match status" value="1"/>
</dbReference>
<dbReference type="Gene3D" id="3.20.80.10">
    <property type="entry name" value="Regulatory factor, effector binding domain"/>
    <property type="match status" value="1"/>
</dbReference>
<dbReference type="Gene3D" id="1.10.10.60">
    <property type="entry name" value="Homeodomain-like"/>
    <property type="match status" value="2"/>
</dbReference>
<dbReference type="KEGG" id="care:LT85_4205"/>
<sequence length="274" mass="30123">MARVIAAIVAEPMAQHSLEGLAGIANFSPFHFHRLYRGMMGETVAATIRRLRLAHAASLLMEGKRSITDIALETGYDSPQAFTRAFRSFSGSSPRGFRQKIGVFAGGDAGGGATQDQPGFDMHLLEREPMRIHALPHSGPLATIPYSHRRLRTLVGSRPVQQWLGVCYGDPEANDDFRDFRYYAAAVLPAEPLIADGVGIMDIPGGLYAVHTLMGPYTQIGPAINTLYSAWLPGSGYEPDDRPLLECYRNNPRMVAPEELRTDLLIPIRLIAHR</sequence>
<evidence type="ECO:0000256" key="1">
    <source>
        <dbReference type="ARBA" id="ARBA00023015"/>
    </source>
</evidence>
<evidence type="ECO:0000256" key="2">
    <source>
        <dbReference type="ARBA" id="ARBA00023125"/>
    </source>
</evidence>
<accession>A0A0A1FF34</accession>
<dbReference type="Proteomes" id="UP000030302">
    <property type="component" value="Chromosome"/>
</dbReference>
<feature type="domain" description="HTH araC/xylS-type" evidence="4">
    <location>
        <begin position="1"/>
        <end position="100"/>
    </location>
</feature>
<dbReference type="Pfam" id="PF06445">
    <property type="entry name" value="GyrI-like"/>
    <property type="match status" value="1"/>
</dbReference>
<keyword evidence="6" id="KW-1185">Reference proteome</keyword>
<dbReference type="GO" id="GO:0043565">
    <property type="term" value="F:sequence-specific DNA binding"/>
    <property type="evidence" value="ECO:0007669"/>
    <property type="project" value="InterPro"/>
</dbReference>
<evidence type="ECO:0000256" key="3">
    <source>
        <dbReference type="ARBA" id="ARBA00023163"/>
    </source>
</evidence>
<dbReference type="SUPFAM" id="SSF46689">
    <property type="entry name" value="Homeodomain-like"/>
    <property type="match status" value="2"/>
</dbReference>
<evidence type="ECO:0000313" key="6">
    <source>
        <dbReference type="Proteomes" id="UP000030302"/>
    </source>
</evidence>
<reference evidence="6" key="1">
    <citation type="journal article" date="2014" name="Soil Biol. Biochem.">
        <title>Structure and function of bacterial communities in ageing soils: Insights from the Mendocino ecological staircase.</title>
        <authorList>
            <person name="Uroz S."/>
            <person name="Tech J.J."/>
            <person name="Sawaya N.A."/>
            <person name="Frey-Klett P."/>
            <person name="Leveau J.H.J."/>
        </authorList>
    </citation>
    <scope>NUCLEOTIDE SEQUENCE [LARGE SCALE GENOMIC DNA]</scope>
    <source>
        <strain evidence="6">Cal35</strain>
    </source>
</reference>
<dbReference type="SMART" id="SM00871">
    <property type="entry name" value="AraC_E_bind"/>
    <property type="match status" value="1"/>
</dbReference>
<keyword evidence="1" id="KW-0805">Transcription regulation</keyword>
<name>A0A0A1FF34_9BURK</name>
<keyword evidence="3" id="KW-0804">Transcription</keyword>
<dbReference type="InterPro" id="IPR020449">
    <property type="entry name" value="Tscrpt_reg_AraC-type_HTH"/>
</dbReference>
<organism evidence="5 6">
    <name type="scientific">Collimonas arenae</name>
    <dbReference type="NCBI Taxonomy" id="279058"/>
    <lineage>
        <taxon>Bacteria</taxon>
        <taxon>Pseudomonadati</taxon>
        <taxon>Pseudomonadota</taxon>
        <taxon>Betaproteobacteria</taxon>
        <taxon>Burkholderiales</taxon>
        <taxon>Oxalobacteraceae</taxon>
        <taxon>Collimonas</taxon>
    </lineage>
</organism>
<dbReference type="PRINTS" id="PR00032">
    <property type="entry name" value="HTHARAC"/>
</dbReference>
<dbReference type="InterPro" id="IPR010499">
    <property type="entry name" value="AraC_E-bd"/>
</dbReference>
<proteinExistence type="predicted"/>
<protein>
    <submittedName>
        <fullName evidence="5">Putative transcription regulator protein</fullName>
    </submittedName>
</protein>
<dbReference type="InterPro" id="IPR018060">
    <property type="entry name" value="HTH_AraC"/>
</dbReference>
<dbReference type="PROSITE" id="PS00041">
    <property type="entry name" value="HTH_ARAC_FAMILY_1"/>
    <property type="match status" value="1"/>
</dbReference>
<dbReference type="EMBL" id="CP009962">
    <property type="protein sequence ID" value="AIY43363.1"/>
    <property type="molecule type" value="Genomic_DNA"/>
</dbReference>